<dbReference type="InterPro" id="IPR017853">
    <property type="entry name" value="GH"/>
</dbReference>
<keyword evidence="3" id="KW-1185">Reference proteome</keyword>
<gene>
    <name evidence="2" type="ORF">NECAME_07910</name>
</gene>
<dbReference type="InterPro" id="IPR051595">
    <property type="entry name" value="GH25_Enzymes"/>
</dbReference>
<dbReference type="EMBL" id="KI658446">
    <property type="protein sequence ID" value="ETN82524.1"/>
    <property type="molecule type" value="Genomic_DNA"/>
</dbReference>
<evidence type="ECO:0000313" key="3">
    <source>
        <dbReference type="Proteomes" id="UP000053676"/>
    </source>
</evidence>
<dbReference type="CTD" id="25347940"/>
<dbReference type="SUPFAM" id="SSF51445">
    <property type="entry name" value="(Trans)glycosidases"/>
    <property type="match status" value="1"/>
</dbReference>
<protein>
    <recommendedName>
        <fullName evidence="4">Lysozyme</fullName>
    </recommendedName>
</protein>
<name>W2TLL8_NECAM</name>
<keyword evidence="1" id="KW-0732">Signal</keyword>
<feature type="signal peptide" evidence="1">
    <location>
        <begin position="1"/>
        <end position="17"/>
    </location>
</feature>
<reference evidence="3" key="1">
    <citation type="journal article" date="2014" name="Nat. Genet.">
        <title>Genome of the human hookworm Necator americanus.</title>
        <authorList>
            <person name="Tang Y.T."/>
            <person name="Gao X."/>
            <person name="Rosa B.A."/>
            <person name="Abubucker S."/>
            <person name="Hallsworth-Pepin K."/>
            <person name="Martin J."/>
            <person name="Tyagi R."/>
            <person name="Heizer E."/>
            <person name="Zhang X."/>
            <person name="Bhonagiri-Palsikar V."/>
            <person name="Minx P."/>
            <person name="Warren W.C."/>
            <person name="Wang Q."/>
            <person name="Zhan B."/>
            <person name="Hotez P.J."/>
            <person name="Sternberg P.W."/>
            <person name="Dougall A."/>
            <person name="Gaze S.T."/>
            <person name="Mulvenna J."/>
            <person name="Sotillo J."/>
            <person name="Ranganathan S."/>
            <person name="Rabelo E.M."/>
            <person name="Wilson R.K."/>
            <person name="Felgner P.L."/>
            <person name="Bethony J."/>
            <person name="Hawdon J.M."/>
            <person name="Gasser R.B."/>
            <person name="Loukas A."/>
            <person name="Mitreva M."/>
        </authorList>
    </citation>
    <scope>NUCLEOTIDE SEQUENCE [LARGE SCALE GENOMIC DNA]</scope>
</reference>
<dbReference type="GO" id="GO:0045087">
    <property type="term" value="P:innate immune response"/>
    <property type="evidence" value="ECO:0007669"/>
    <property type="project" value="TreeGrafter"/>
</dbReference>
<dbReference type="PANTHER" id="PTHR23208:SF14">
    <property type="entry name" value="GLYCOSIDE HYDROLASE FAMILY 25 PROTEIN-RELATED"/>
    <property type="match status" value="1"/>
</dbReference>
<evidence type="ECO:0008006" key="4">
    <source>
        <dbReference type="Google" id="ProtNLM"/>
    </source>
</evidence>
<organism evidence="2 3">
    <name type="scientific">Necator americanus</name>
    <name type="common">Human hookworm</name>
    <dbReference type="NCBI Taxonomy" id="51031"/>
    <lineage>
        <taxon>Eukaryota</taxon>
        <taxon>Metazoa</taxon>
        <taxon>Ecdysozoa</taxon>
        <taxon>Nematoda</taxon>
        <taxon>Chromadorea</taxon>
        <taxon>Rhabditida</taxon>
        <taxon>Rhabditina</taxon>
        <taxon>Rhabditomorpha</taxon>
        <taxon>Strongyloidea</taxon>
        <taxon>Ancylostomatidae</taxon>
        <taxon>Bunostominae</taxon>
        <taxon>Necator</taxon>
    </lineage>
</organism>
<dbReference type="OrthoDB" id="2251794at2759"/>
<dbReference type="AlphaFoldDB" id="W2TLL8"/>
<dbReference type="GeneID" id="25347940"/>
<feature type="chain" id="PRO_5004825172" description="Lysozyme" evidence="1">
    <location>
        <begin position="18"/>
        <end position="238"/>
    </location>
</feature>
<dbReference type="Proteomes" id="UP000053676">
    <property type="component" value="Unassembled WGS sequence"/>
</dbReference>
<dbReference type="KEGG" id="nai:NECAME_07910"/>
<dbReference type="GO" id="GO:0007165">
    <property type="term" value="P:signal transduction"/>
    <property type="evidence" value="ECO:0007669"/>
    <property type="project" value="TreeGrafter"/>
</dbReference>
<evidence type="ECO:0000256" key="1">
    <source>
        <dbReference type="SAM" id="SignalP"/>
    </source>
</evidence>
<accession>W2TLL8</accession>
<proteinExistence type="predicted"/>
<evidence type="ECO:0000313" key="2">
    <source>
        <dbReference type="EMBL" id="ETN82524.1"/>
    </source>
</evidence>
<dbReference type="Gene3D" id="3.20.20.80">
    <property type="entry name" value="Glycosidases"/>
    <property type="match status" value="1"/>
</dbReference>
<dbReference type="PANTHER" id="PTHR23208">
    <property type="entry name" value="LYSOZYME PROTEIN"/>
    <property type="match status" value="1"/>
</dbReference>
<sequence length="238" mass="26341">MLPIALFLLLAITFTRAAPVEQDNLAFAAEVLGSVTPQQMSCLRDANYRVALVEAYTDGQFIPDSIPNAWFAVTTGMGVEIYMTPNALHSKTAKQQVDETIQGLISKGLTIKQLWVKITDVSKWTPSIMFNDNFLGEVMAAIKAHGRKVGIITNSAAFYEITPGLGYYTHNVKLWYGNSEPAACDRVEENQTANFNDFKSFADWTKPDAKEYCVGRKLCDITVNSNVVSKDSIWTPPS</sequence>